<reference evidence="8" key="1">
    <citation type="submission" date="2014-08" db="EMBL/GenBank/DDBJ databases">
        <authorList>
            <person name="Murali S."/>
            <person name="Richards S."/>
            <person name="Bandaranaike D."/>
            <person name="Bellair M."/>
            <person name="Blankenburg K."/>
            <person name="Chao H."/>
            <person name="Dinh H."/>
            <person name="Doddapaneni H."/>
            <person name="Dugan-Rocha S."/>
            <person name="Elkadiri S."/>
            <person name="Gnanaolivu R."/>
            <person name="Hughes D."/>
            <person name="Lee S."/>
            <person name="Li M."/>
            <person name="Ming W."/>
            <person name="Munidasa M."/>
            <person name="Muniz J."/>
            <person name="Nguyen L."/>
            <person name="Osuji N."/>
            <person name="Pu L.-L."/>
            <person name="Puazo M."/>
            <person name="Skinner E."/>
            <person name="Qu C."/>
            <person name="Quiroz J."/>
            <person name="Raj R."/>
            <person name="Weissenberger G."/>
            <person name="Xin Y."/>
            <person name="Zou X."/>
            <person name="Han Y."/>
            <person name="Worley K."/>
            <person name="Muzny D."/>
            <person name="Gibbs R."/>
        </authorList>
    </citation>
    <scope>NUCLEOTIDE SEQUENCE</scope>
    <source>
        <strain evidence="8">HAZT.00-mixed</strain>
        <tissue evidence="8">Whole organism</tissue>
    </source>
</reference>
<keyword evidence="5 6" id="KW-0472">Membrane</keyword>
<feature type="transmembrane region" description="Helical" evidence="6">
    <location>
        <begin position="80"/>
        <end position="104"/>
    </location>
</feature>
<evidence type="ECO:0000313" key="8">
    <source>
        <dbReference type="EMBL" id="KAA0203422.1"/>
    </source>
</evidence>
<comment type="subcellular location">
    <subcellularLocation>
        <location evidence="1">Cell membrane</location>
        <topology evidence="1">Multi-pass membrane protein</topology>
    </subcellularLocation>
</comment>
<dbReference type="InterPro" id="IPR013604">
    <property type="entry name" value="7TM_chemorcpt"/>
</dbReference>
<gene>
    <name evidence="8" type="ORF">HAZT_HAZT012216</name>
</gene>
<dbReference type="GO" id="GO:0050909">
    <property type="term" value="P:sensory perception of taste"/>
    <property type="evidence" value="ECO:0007669"/>
    <property type="project" value="InterPro"/>
</dbReference>
<evidence type="ECO:0000256" key="1">
    <source>
        <dbReference type="ARBA" id="ARBA00004651"/>
    </source>
</evidence>
<keyword evidence="8" id="KW-0675">Receptor</keyword>
<dbReference type="Proteomes" id="UP000711488">
    <property type="component" value="Unassembled WGS sequence"/>
</dbReference>
<protein>
    <submittedName>
        <fullName evidence="8">Gustatory receptor 4</fullName>
    </submittedName>
</protein>
<dbReference type="GO" id="GO:0005886">
    <property type="term" value="C:plasma membrane"/>
    <property type="evidence" value="ECO:0007669"/>
    <property type="project" value="UniProtKB-SubCell"/>
</dbReference>
<keyword evidence="3 6" id="KW-0812">Transmembrane</keyword>
<dbReference type="Pfam" id="PF08395">
    <property type="entry name" value="7tm_7"/>
    <property type="match status" value="1"/>
</dbReference>
<proteinExistence type="predicted"/>
<reference evidence="8" key="3">
    <citation type="submission" date="2019-06" db="EMBL/GenBank/DDBJ databases">
        <authorList>
            <person name="Poynton C."/>
            <person name="Hasenbein S."/>
            <person name="Benoit J.B."/>
            <person name="Sepulveda M.S."/>
            <person name="Poelchau M.F."/>
            <person name="Murali S.C."/>
            <person name="Chen S."/>
            <person name="Glastad K.M."/>
            <person name="Werren J.H."/>
            <person name="Vineis J.H."/>
            <person name="Bowen J.L."/>
            <person name="Friedrich M."/>
            <person name="Jones J."/>
            <person name="Robertson H.M."/>
            <person name="Feyereisen R."/>
            <person name="Mechler-Hickson A."/>
            <person name="Mathers N."/>
            <person name="Lee C.E."/>
            <person name="Colbourne J.K."/>
            <person name="Biales A."/>
            <person name="Johnston J.S."/>
            <person name="Wellborn G.A."/>
            <person name="Rosendale A.J."/>
            <person name="Cridge A.G."/>
            <person name="Munoz-Torres M.C."/>
            <person name="Bain P.A."/>
            <person name="Manny A.R."/>
            <person name="Major K.M."/>
            <person name="Lambert F.N."/>
            <person name="Vulpe C.D."/>
            <person name="Tuck P."/>
            <person name="Blalock B.J."/>
            <person name="Lin Y.-Y."/>
            <person name="Smith M.E."/>
            <person name="Ochoa-Acuna H."/>
            <person name="Chen M.-J.M."/>
            <person name="Childers C.P."/>
            <person name="Qu J."/>
            <person name="Dugan S."/>
            <person name="Lee S.L."/>
            <person name="Chao H."/>
            <person name="Dinh H."/>
            <person name="Han Y."/>
            <person name="Doddapaneni H."/>
            <person name="Worley K.C."/>
            <person name="Muzny D.M."/>
            <person name="Gibbs R.A."/>
            <person name="Richards S."/>
        </authorList>
    </citation>
    <scope>NUCLEOTIDE SEQUENCE</scope>
    <source>
        <strain evidence="8">HAZT.00-mixed</strain>
        <tissue evidence="8">Whole organism</tissue>
    </source>
</reference>
<keyword evidence="7" id="KW-0732">Signal</keyword>
<organism evidence="8">
    <name type="scientific">Hyalella azteca</name>
    <name type="common">Amphipod</name>
    <dbReference type="NCBI Taxonomy" id="294128"/>
    <lineage>
        <taxon>Eukaryota</taxon>
        <taxon>Metazoa</taxon>
        <taxon>Ecdysozoa</taxon>
        <taxon>Arthropoda</taxon>
        <taxon>Crustacea</taxon>
        <taxon>Multicrustacea</taxon>
        <taxon>Malacostraca</taxon>
        <taxon>Eumalacostraca</taxon>
        <taxon>Peracarida</taxon>
        <taxon>Amphipoda</taxon>
        <taxon>Senticaudata</taxon>
        <taxon>Talitrida</taxon>
        <taxon>Talitroidea</taxon>
        <taxon>Hyalellidae</taxon>
        <taxon>Hyalella</taxon>
    </lineage>
</organism>
<sequence>MMALQCEMKSMLLWSLRLMRALGLAPYKCNNGNCVKSQVRLGFSISMQNLIFISVACRITDVVNGYSKNKSDVYFMIRDLYGLFYYGMMMLISFHFLTSSAHVVRIVRYLNDSSTSPKSVSRSQYISAGLIVITVCQQIYRSSMDHYAVSMSKFILGCASNLIYISYLGLPFIFHSLIKLFTLDLRQSTSHIIYWKNNTCFEAQQFQDDANEDFVERDLANIWINLIRIRRVITETQKAFSGVVLGVIAIDQYQLVLAVLFASYDTISQNSVISSLFYTFPTALQLYLILDSQTEYLKVCEEGVKRVTRLTAAAGCTGTQNWKTVWQLRGIKAGLKSMPRFSVFGLFELGRHCLLSMGSIALTYVIIAVQFTTSNSPVTCKAFA</sequence>
<evidence type="ECO:0000256" key="5">
    <source>
        <dbReference type="ARBA" id="ARBA00023136"/>
    </source>
</evidence>
<dbReference type="AlphaFoldDB" id="A0A6A0HCH5"/>
<name>A0A6A0HCH5_HYAAZ</name>
<feature type="transmembrane region" description="Helical" evidence="6">
    <location>
        <begin position="154"/>
        <end position="178"/>
    </location>
</feature>
<feature type="non-terminal residue" evidence="8">
    <location>
        <position position="384"/>
    </location>
</feature>
<feature type="signal peptide" evidence="7">
    <location>
        <begin position="1"/>
        <end position="23"/>
    </location>
</feature>
<evidence type="ECO:0000256" key="7">
    <source>
        <dbReference type="SAM" id="SignalP"/>
    </source>
</evidence>
<feature type="chain" id="PRO_5025580017" evidence="7">
    <location>
        <begin position="24"/>
        <end position="384"/>
    </location>
</feature>
<evidence type="ECO:0000256" key="6">
    <source>
        <dbReference type="SAM" id="Phobius"/>
    </source>
</evidence>
<dbReference type="EMBL" id="JQDR03001718">
    <property type="protein sequence ID" value="KAA0203422.1"/>
    <property type="molecule type" value="Genomic_DNA"/>
</dbReference>
<accession>A0A6A0HCH5</accession>
<keyword evidence="2" id="KW-1003">Cell membrane</keyword>
<keyword evidence="4 6" id="KW-1133">Transmembrane helix</keyword>
<evidence type="ECO:0000256" key="3">
    <source>
        <dbReference type="ARBA" id="ARBA00022692"/>
    </source>
</evidence>
<comment type="caution">
    <text evidence="8">The sequence shown here is derived from an EMBL/GenBank/DDBJ whole genome shotgun (WGS) entry which is preliminary data.</text>
</comment>
<reference evidence="8" key="2">
    <citation type="journal article" date="2018" name="Environ. Sci. Technol.">
        <title>The Toxicogenome of Hyalella azteca: A Model for Sediment Ecotoxicology and Evolutionary Toxicology.</title>
        <authorList>
            <person name="Poynton H.C."/>
            <person name="Hasenbein S."/>
            <person name="Benoit J.B."/>
            <person name="Sepulveda M.S."/>
            <person name="Poelchau M.F."/>
            <person name="Hughes D.S.T."/>
            <person name="Murali S.C."/>
            <person name="Chen S."/>
            <person name="Glastad K.M."/>
            <person name="Goodisman M.A.D."/>
            <person name="Werren J.H."/>
            <person name="Vineis J.H."/>
            <person name="Bowen J.L."/>
            <person name="Friedrich M."/>
            <person name="Jones J."/>
            <person name="Robertson H.M."/>
            <person name="Feyereisen R."/>
            <person name="Mechler-Hickson A."/>
            <person name="Mathers N."/>
            <person name="Lee C.E."/>
            <person name="Colbourne J.K."/>
            <person name="Biales A."/>
            <person name="Johnston J.S."/>
            <person name="Wellborn G.A."/>
            <person name="Rosendale A.J."/>
            <person name="Cridge A.G."/>
            <person name="Munoz-Torres M.C."/>
            <person name="Bain P.A."/>
            <person name="Manny A.R."/>
            <person name="Major K.M."/>
            <person name="Lambert F.N."/>
            <person name="Vulpe C.D."/>
            <person name="Tuck P."/>
            <person name="Blalock B.J."/>
            <person name="Lin Y.Y."/>
            <person name="Smith M.E."/>
            <person name="Ochoa-Acuna H."/>
            <person name="Chen M.M."/>
            <person name="Childers C.P."/>
            <person name="Qu J."/>
            <person name="Dugan S."/>
            <person name="Lee S.L."/>
            <person name="Chao H."/>
            <person name="Dinh H."/>
            <person name="Han Y."/>
            <person name="Doddapaneni H."/>
            <person name="Worley K.C."/>
            <person name="Muzny D.M."/>
            <person name="Gibbs R.A."/>
            <person name="Richards S."/>
        </authorList>
    </citation>
    <scope>NUCLEOTIDE SEQUENCE</scope>
    <source>
        <strain evidence="8">HAZT.00-mixed</strain>
        <tissue evidence="8">Whole organism</tissue>
    </source>
</reference>
<evidence type="ECO:0000256" key="2">
    <source>
        <dbReference type="ARBA" id="ARBA00022475"/>
    </source>
</evidence>
<evidence type="ECO:0000256" key="4">
    <source>
        <dbReference type="ARBA" id="ARBA00022989"/>
    </source>
</evidence>